<keyword evidence="4" id="KW-1185">Reference proteome</keyword>
<keyword evidence="1" id="KW-0597">Phosphoprotein</keyword>
<dbReference type="SUPFAM" id="SSF52172">
    <property type="entry name" value="CheY-like"/>
    <property type="match status" value="1"/>
</dbReference>
<accession>A0A068NPR2</accession>
<dbReference type="HOGENOM" id="CLU_000445_69_17_0"/>
<evidence type="ECO:0000259" key="2">
    <source>
        <dbReference type="PROSITE" id="PS50110"/>
    </source>
</evidence>
<evidence type="ECO:0000256" key="1">
    <source>
        <dbReference type="PROSITE-ProRule" id="PRU00169"/>
    </source>
</evidence>
<dbReference type="InterPro" id="IPR001789">
    <property type="entry name" value="Sig_transdc_resp-reg_receiver"/>
</dbReference>
<dbReference type="GO" id="GO:0000160">
    <property type="term" value="P:phosphorelay signal transduction system"/>
    <property type="evidence" value="ECO:0007669"/>
    <property type="project" value="InterPro"/>
</dbReference>
<dbReference type="PANTHER" id="PTHR44520:SF1">
    <property type="entry name" value="TWO-COMPONENT SYSTEM REGULATORY PROTEIN"/>
    <property type="match status" value="1"/>
</dbReference>
<dbReference type="PANTHER" id="PTHR44520">
    <property type="entry name" value="RESPONSE REGULATOR RCP1-RELATED"/>
    <property type="match status" value="1"/>
</dbReference>
<dbReference type="eggNOG" id="COG0745">
    <property type="taxonomic scope" value="Bacteria"/>
</dbReference>
<dbReference type="Gene3D" id="3.40.50.2300">
    <property type="match status" value="1"/>
</dbReference>
<dbReference type="PROSITE" id="PS50110">
    <property type="entry name" value="RESPONSE_REGULATORY"/>
    <property type="match status" value="1"/>
</dbReference>
<protein>
    <submittedName>
        <fullName evidence="3">Response regulator receiver protein7</fullName>
    </submittedName>
</protein>
<dbReference type="Pfam" id="PF00072">
    <property type="entry name" value="Response_reg"/>
    <property type="match status" value="1"/>
</dbReference>
<dbReference type="STRING" id="661478.OP10G_1382"/>
<gene>
    <name evidence="3" type="ORF">OP10G_1382</name>
</gene>
<reference evidence="3 4" key="1">
    <citation type="journal article" date="2014" name="PLoS ONE">
        <title>The first complete genome sequence of the class fimbriimonadia in the phylum armatimonadetes.</title>
        <authorList>
            <person name="Hu Z.Y."/>
            <person name="Wang Y.Z."/>
            <person name="Im W.T."/>
            <person name="Wang S.Y."/>
            <person name="Zhao G.P."/>
            <person name="Zheng H.J."/>
            <person name="Quan Z.X."/>
        </authorList>
    </citation>
    <scope>NUCLEOTIDE SEQUENCE [LARGE SCALE GENOMIC DNA]</scope>
    <source>
        <strain evidence="3">Gsoil 348</strain>
    </source>
</reference>
<evidence type="ECO:0000313" key="4">
    <source>
        <dbReference type="Proteomes" id="UP000027982"/>
    </source>
</evidence>
<dbReference type="InterPro" id="IPR011006">
    <property type="entry name" value="CheY-like_superfamily"/>
</dbReference>
<dbReference type="Proteomes" id="UP000027982">
    <property type="component" value="Chromosome"/>
</dbReference>
<feature type="domain" description="Response regulatory" evidence="2">
    <location>
        <begin position="1"/>
        <end position="91"/>
    </location>
</feature>
<dbReference type="EMBL" id="CP007139">
    <property type="protein sequence ID" value="AIE84750.1"/>
    <property type="molecule type" value="Genomic_DNA"/>
</dbReference>
<organism evidence="3 4">
    <name type="scientific">Fimbriimonas ginsengisoli Gsoil 348</name>
    <dbReference type="NCBI Taxonomy" id="661478"/>
    <lineage>
        <taxon>Bacteria</taxon>
        <taxon>Bacillati</taxon>
        <taxon>Armatimonadota</taxon>
        <taxon>Fimbriimonadia</taxon>
        <taxon>Fimbriimonadales</taxon>
        <taxon>Fimbriimonadaceae</taxon>
        <taxon>Fimbriimonas</taxon>
    </lineage>
</organism>
<dbReference type="InterPro" id="IPR052893">
    <property type="entry name" value="TCS_response_regulator"/>
</dbReference>
<name>A0A068NPR2_FIMGI</name>
<sequence length="110" mass="12010">MARNGEEALQVLRKRHSPALVLLDLKLPRLSGVDVLMAMKDDCRLRTVPVVVLTSSVEMTDVGACYDLGCSAFVRKPIDYDQFMSVFSSTLGFWLGTNLTLCTPAAVASD</sequence>
<dbReference type="KEGG" id="fgi:OP10G_1382"/>
<feature type="modified residue" description="4-aspartylphosphate" evidence="1">
    <location>
        <position position="24"/>
    </location>
</feature>
<dbReference type="AlphaFoldDB" id="A0A068NPR2"/>
<proteinExistence type="predicted"/>
<evidence type="ECO:0000313" key="3">
    <source>
        <dbReference type="EMBL" id="AIE84750.1"/>
    </source>
</evidence>